<reference evidence="3" key="1">
    <citation type="journal article" date="2019" name="Int. J. Syst. Evol. Microbiol.">
        <title>The Global Catalogue of Microorganisms (GCM) 10K type strain sequencing project: providing services to taxonomists for standard genome sequencing and annotation.</title>
        <authorList>
            <consortium name="The Broad Institute Genomics Platform"/>
            <consortium name="The Broad Institute Genome Sequencing Center for Infectious Disease"/>
            <person name="Wu L."/>
            <person name="Ma J."/>
        </authorList>
    </citation>
    <scope>NUCLEOTIDE SEQUENCE [LARGE SCALE GENOMIC DNA]</scope>
    <source>
        <strain evidence="3">CGMCC 1.10130</strain>
    </source>
</reference>
<dbReference type="EMBL" id="BMDX01000008">
    <property type="protein sequence ID" value="GGA77912.1"/>
    <property type="molecule type" value="Genomic_DNA"/>
</dbReference>
<feature type="domain" description="CHAD" evidence="1">
    <location>
        <begin position="213"/>
        <end position="517"/>
    </location>
</feature>
<organism evidence="2 3">
    <name type="scientific">Neiella marina</name>
    <dbReference type="NCBI Taxonomy" id="508461"/>
    <lineage>
        <taxon>Bacteria</taxon>
        <taxon>Pseudomonadati</taxon>
        <taxon>Pseudomonadota</taxon>
        <taxon>Gammaproteobacteria</taxon>
        <taxon>Alteromonadales</taxon>
        <taxon>Echinimonadaceae</taxon>
        <taxon>Neiella</taxon>
    </lineage>
</organism>
<proteinExistence type="predicted"/>
<keyword evidence="3" id="KW-1185">Reference proteome</keyword>
<dbReference type="PANTHER" id="PTHR39339">
    <property type="entry name" value="SLR1444 PROTEIN"/>
    <property type="match status" value="1"/>
</dbReference>
<dbReference type="Pfam" id="PF05235">
    <property type="entry name" value="CHAD"/>
    <property type="match status" value="1"/>
</dbReference>
<dbReference type="PROSITE" id="PS51708">
    <property type="entry name" value="CHAD"/>
    <property type="match status" value="1"/>
</dbReference>
<evidence type="ECO:0000313" key="2">
    <source>
        <dbReference type="EMBL" id="GGA77912.1"/>
    </source>
</evidence>
<dbReference type="PANTHER" id="PTHR39339:SF1">
    <property type="entry name" value="CHAD DOMAIN-CONTAINING PROTEIN"/>
    <property type="match status" value="1"/>
</dbReference>
<protein>
    <submittedName>
        <fullName evidence="2">CHAD domain-containing protein</fullName>
    </submittedName>
</protein>
<dbReference type="InterPro" id="IPR007899">
    <property type="entry name" value="CHAD_dom"/>
</dbReference>
<sequence>MNQSSAQLFQVEQLSAIADLTNSLSKKLKKYQLVSMIDDQSQPIELFDCFDQSVRQARGLLYVSGKQLNLIGEHCGKRTQPVDSRPGFVADLNSGSVTAQLSCVSPLRSLLAVGKALHMHGVIKMLDNNDKTVARIVIDGFGAASNPQPLWLAYVTTQPIRGYHKAHLELLRALTESKLTQAVQSIDTAKIYQAVGIEDSGYDRKPTMRFGAEQDALSVANQIIRTYIDIARVNEPGIVADHDSEFLHDYRVSLRKVRSVISLFKGIYSEQHTQEYKLAFSEHMAPTGRLRDLDVYLLEKESYFQLIPESLHEGLHIMFGQFEQERQQQLLMLRKRFASTSYQQSLEALASHFIEQPDAQEGPLAHLAAKAYAQQLVWKRYRKVCNIARGIDANTPDDDVHELRIHCKKLRYLMEFFTPLFPQKRIKALIKTLKGLQDNLGLFNDYSVQQESLQAYLANHANKGRKQDLMIAQSVGALTSVLNQRQHQERAKVMANFAAFDSDLTRQEFRQLFKEKD</sequence>
<name>A0A8J2U577_9GAMM</name>
<dbReference type="SMART" id="SM00880">
    <property type="entry name" value="CHAD"/>
    <property type="match status" value="1"/>
</dbReference>
<evidence type="ECO:0000313" key="3">
    <source>
        <dbReference type="Proteomes" id="UP000619743"/>
    </source>
</evidence>
<comment type="caution">
    <text evidence="2">The sequence shown here is derived from an EMBL/GenBank/DDBJ whole genome shotgun (WGS) entry which is preliminary data.</text>
</comment>
<dbReference type="Proteomes" id="UP000619743">
    <property type="component" value="Unassembled WGS sequence"/>
</dbReference>
<dbReference type="Gene3D" id="1.40.20.10">
    <property type="entry name" value="CHAD domain"/>
    <property type="match status" value="1"/>
</dbReference>
<gene>
    <name evidence="2" type="ORF">GCM10011369_19780</name>
</gene>
<dbReference type="AlphaFoldDB" id="A0A8J2U577"/>
<accession>A0A8J2U577</accession>
<dbReference type="InterPro" id="IPR038186">
    <property type="entry name" value="CHAD_dom_sf"/>
</dbReference>
<evidence type="ECO:0000259" key="1">
    <source>
        <dbReference type="PROSITE" id="PS51708"/>
    </source>
</evidence>